<dbReference type="InterPro" id="IPR012337">
    <property type="entry name" value="RNaseH-like_sf"/>
</dbReference>
<dbReference type="InterPro" id="IPR043502">
    <property type="entry name" value="DNA/RNA_pol_sf"/>
</dbReference>
<dbReference type="PANTHER" id="PTHR37984:SF8">
    <property type="entry name" value="CCHC-TYPE DOMAIN-CONTAINING PROTEIN"/>
    <property type="match status" value="1"/>
</dbReference>
<dbReference type="SUPFAM" id="SSF56672">
    <property type="entry name" value="DNA/RNA polymerases"/>
    <property type="match status" value="1"/>
</dbReference>
<dbReference type="PROSITE" id="PS50994">
    <property type="entry name" value="INTEGRASE"/>
    <property type="match status" value="1"/>
</dbReference>
<dbReference type="InterPro" id="IPR050951">
    <property type="entry name" value="Retrovirus_Pol_polyprotein"/>
</dbReference>
<evidence type="ECO:0000313" key="9">
    <source>
        <dbReference type="Proteomes" id="UP001159363"/>
    </source>
</evidence>
<dbReference type="EMBL" id="JARBHB010000007">
    <property type="protein sequence ID" value="KAJ8879420.1"/>
    <property type="molecule type" value="Genomic_DNA"/>
</dbReference>
<keyword evidence="9" id="KW-1185">Reference proteome</keyword>
<feature type="domain" description="Integrase catalytic" evidence="7">
    <location>
        <begin position="435"/>
        <end position="534"/>
    </location>
</feature>
<evidence type="ECO:0000256" key="5">
    <source>
        <dbReference type="ARBA" id="ARBA00022801"/>
    </source>
</evidence>
<keyword evidence="2" id="KW-0548">Nucleotidyltransferase</keyword>
<dbReference type="InterPro" id="IPR001584">
    <property type="entry name" value="Integrase_cat-core"/>
</dbReference>
<protein>
    <recommendedName>
        <fullName evidence="7">Integrase catalytic domain-containing protein</fullName>
    </recommendedName>
</protein>
<comment type="caution">
    <text evidence="8">The sequence shown here is derived from an EMBL/GenBank/DDBJ whole genome shotgun (WGS) entry which is preliminary data.</text>
</comment>
<dbReference type="PANTHER" id="PTHR37984">
    <property type="entry name" value="PROTEIN CBG26694"/>
    <property type="match status" value="1"/>
</dbReference>
<keyword evidence="6" id="KW-0695">RNA-directed DNA polymerase</keyword>
<keyword evidence="1" id="KW-0808">Transferase</keyword>
<dbReference type="InterPro" id="IPR041373">
    <property type="entry name" value="RT_RNaseH"/>
</dbReference>
<proteinExistence type="predicted"/>
<accession>A0ABQ9H547</accession>
<name>A0ABQ9H547_9NEOP</name>
<reference evidence="8 9" key="1">
    <citation type="submission" date="2023-02" db="EMBL/GenBank/DDBJ databases">
        <title>LHISI_Scaffold_Assembly.</title>
        <authorList>
            <person name="Stuart O.P."/>
            <person name="Cleave R."/>
            <person name="Magrath M.J.L."/>
            <person name="Mikheyev A.S."/>
        </authorList>
    </citation>
    <scope>NUCLEOTIDE SEQUENCE [LARGE SCALE GENOMIC DNA]</scope>
    <source>
        <strain evidence="8">Daus_M_001</strain>
        <tissue evidence="8">Leg muscle</tissue>
    </source>
</reference>
<dbReference type="InterPro" id="IPR036397">
    <property type="entry name" value="RNaseH_sf"/>
</dbReference>
<evidence type="ECO:0000256" key="2">
    <source>
        <dbReference type="ARBA" id="ARBA00022695"/>
    </source>
</evidence>
<keyword evidence="4" id="KW-0255">Endonuclease</keyword>
<dbReference type="Gene3D" id="3.30.420.10">
    <property type="entry name" value="Ribonuclease H-like superfamily/Ribonuclease H"/>
    <property type="match status" value="1"/>
</dbReference>
<evidence type="ECO:0000256" key="1">
    <source>
        <dbReference type="ARBA" id="ARBA00022679"/>
    </source>
</evidence>
<keyword evidence="5" id="KW-0378">Hydrolase</keyword>
<evidence type="ECO:0000256" key="3">
    <source>
        <dbReference type="ARBA" id="ARBA00022722"/>
    </source>
</evidence>
<evidence type="ECO:0000256" key="6">
    <source>
        <dbReference type="ARBA" id="ARBA00022918"/>
    </source>
</evidence>
<evidence type="ECO:0000259" key="7">
    <source>
        <dbReference type="PROSITE" id="PS50994"/>
    </source>
</evidence>
<keyword evidence="3" id="KW-0540">Nuclease</keyword>
<gene>
    <name evidence="8" type="ORF">PR048_020028</name>
</gene>
<evidence type="ECO:0000256" key="4">
    <source>
        <dbReference type="ARBA" id="ARBA00022759"/>
    </source>
</evidence>
<organism evidence="8 9">
    <name type="scientific">Dryococelus australis</name>
    <dbReference type="NCBI Taxonomy" id="614101"/>
    <lineage>
        <taxon>Eukaryota</taxon>
        <taxon>Metazoa</taxon>
        <taxon>Ecdysozoa</taxon>
        <taxon>Arthropoda</taxon>
        <taxon>Hexapoda</taxon>
        <taxon>Insecta</taxon>
        <taxon>Pterygota</taxon>
        <taxon>Neoptera</taxon>
        <taxon>Polyneoptera</taxon>
        <taxon>Phasmatodea</taxon>
        <taxon>Verophasmatodea</taxon>
        <taxon>Anareolatae</taxon>
        <taxon>Phasmatidae</taxon>
        <taxon>Eurycanthinae</taxon>
        <taxon>Dryococelus</taxon>
    </lineage>
</organism>
<dbReference type="SUPFAM" id="SSF53098">
    <property type="entry name" value="Ribonuclease H-like"/>
    <property type="match status" value="1"/>
</dbReference>
<dbReference type="Proteomes" id="UP001159363">
    <property type="component" value="Chromosome 6"/>
</dbReference>
<evidence type="ECO:0000313" key="8">
    <source>
        <dbReference type="EMBL" id="KAJ8879420.1"/>
    </source>
</evidence>
<dbReference type="Pfam" id="PF17917">
    <property type="entry name" value="RT_RNaseH"/>
    <property type="match status" value="1"/>
</dbReference>
<sequence>MRGNSGEGSQTLFLNNGRKPSTLQKCKFCGFSHEYGCCPAANKQCRKCKGMNHFEVVCKKSAAAVNAVSNVGCIEGRCYDDQCSWYVPFFTEKQSVTAKIDSGAQTNVSSLITVGSLSPTPKIFPSQKLLVIYGNTQTLKPVGKVLLETWCNNICLLVNFEVVAGDVECIVGLKSSVQLEIRLIVSAPVLYHYVQNTPLEIQMDSSQNGIGSILALTDAEQLYSQIEKELLACVFAVEKFHHFTYDNVVCVKSDHRPLESVVKESLDKVSPRLQHLLLRLLKYNVVISNLLGKEIYIADGLSWAYLTDEEVDLSYTLLTVHSQSNLSNINMSDKRKQQFIKSTQDDKGLCSLKKLISGLTEAEGFLFFEDRLIVPKSLVPAMLNLIHECHFGDTKQSNEHVIAYFGWAWVHTSIIFLGPVMFVFPCHEPLLCYPLSARPWERVGCDLFQFGSHHYLICHNDFANLIEVSSVDNSSSSSVTGKLKFIFAWLGVPDVLMSDNIPFGSYEFANFSKEWNFKLVLTSPRHSQSNGLAETWCCNTLIAEVGLSSAQIMMGRTMKSKLPCVAWYYDKSVVALDLLRAGEVVYFKMNFNDSRAERRSGIVV</sequence>